<dbReference type="PROSITE" id="PS01037">
    <property type="entry name" value="SBP_BACTERIAL_1"/>
    <property type="match status" value="1"/>
</dbReference>
<gene>
    <name evidence="7" type="ORF">IAB73_08785</name>
</gene>
<comment type="similarity">
    <text evidence="2">Belongs to the bacterial solute-binding protein 1 family.</text>
</comment>
<comment type="caution">
    <text evidence="7">The sequence shown here is derived from an EMBL/GenBank/DDBJ whole genome shotgun (WGS) entry which is preliminary data.</text>
</comment>
<dbReference type="PANTHER" id="PTHR43649">
    <property type="entry name" value="ARABINOSE-BINDING PROTEIN-RELATED"/>
    <property type="match status" value="1"/>
</dbReference>
<evidence type="ECO:0000256" key="4">
    <source>
        <dbReference type="ARBA" id="ARBA00022729"/>
    </source>
</evidence>
<keyword evidence="5" id="KW-0574">Periplasm</keyword>
<dbReference type="PROSITE" id="PS51257">
    <property type="entry name" value="PROKAR_LIPOPROTEIN"/>
    <property type="match status" value="1"/>
</dbReference>
<evidence type="ECO:0000256" key="6">
    <source>
        <dbReference type="SAM" id="SignalP"/>
    </source>
</evidence>
<evidence type="ECO:0000313" key="7">
    <source>
        <dbReference type="EMBL" id="HIQ72285.1"/>
    </source>
</evidence>
<dbReference type="GO" id="GO:0055085">
    <property type="term" value="P:transmembrane transport"/>
    <property type="evidence" value="ECO:0007669"/>
    <property type="project" value="InterPro"/>
</dbReference>
<accession>A0A9D0ZCX5</accession>
<evidence type="ECO:0000256" key="2">
    <source>
        <dbReference type="ARBA" id="ARBA00008520"/>
    </source>
</evidence>
<dbReference type="InterPro" id="IPR006061">
    <property type="entry name" value="SBP_1_CS"/>
</dbReference>
<name>A0A9D0ZCX5_9FIRM</name>
<dbReference type="AlphaFoldDB" id="A0A9D0ZCX5"/>
<feature type="chain" id="PRO_5038897732" evidence="6">
    <location>
        <begin position="25"/>
        <end position="468"/>
    </location>
</feature>
<dbReference type="SUPFAM" id="SSF53850">
    <property type="entry name" value="Periplasmic binding protein-like II"/>
    <property type="match status" value="1"/>
</dbReference>
<dbReference type="GO" id="GO:0030313">
    <property type="term" value="C:cell envelope"/>
    <property type="evidence" value="ECO:0007669"/>
    <property type="project" value="UniProtKB-SubCell"/>
</dbReference>
<reference evidence="7" key="1">
    <citation type="submission" date="2020-10" db="EMBL/GenBank/DDBJ databases">
        <authorList>
            <person name="Gilroy R."/>
        </authorList>
    </citation>
    <scope>NUCLEOTIDE SEQUENCE</scope>
    <source>
        <strain evidence="7">ChiSxjej2B14-6234</strain>
    </source>
</reference>
<comment type="subcellular location">
    <subcellularLocation>
        <location evidence="1">Cell envelope</location>
    </subcellularLocation>
</comment>
<evidence type="ECO:0000256" key="5">
    <source>
        <dbReference type="ARBA" id="ARBA00022764"/>
    </source>
</evidence>
<dbReference type="Pfam" id="PF13416">
    <property type="entry name" value="SBP_bac_8"/>
    <property type="match status" value="1"/>
</dbReference>
<protein>
    <submittedName>
        <fullName evidence="7">Extracellular solute-binding protein</fullName>
    </submittedName>
</protein>
<proteinExistence type="inferred from homology"/>
<dbReference type="Proteomes" id="UP000886887">
    <property type="component" value="Unassembled WGS sequence"/>
</dbReference>
<dbReference type="InterPro" id="IPR050490">
    <property type="entry name" value="Bact_solute-bd_prot1"/>
</dbReference>
<keyword evidence="4 6" id="KW-0732">Signal</keyword>
<evidence type="ECO:0000256" key="3">
    <source>
        <dbReference type="ARBA" id="ARBA00022448"/>
    </source>
</evidence>
<dbReference type="EMBL" id="DVFJ01000031">
    <property type="protein sequence ID" value="HIQ72285.1"/>
    <property type="molecule type" value="Genomic_DNA"/>
</dbReference>
<dbReference type="PANTHER" id="PTHR43649:SF31">
    <property type="entry name" value="SN-GLYCEROL-3-PHOSPHATE-BINDING PERIPLASMIC PROTEIN UGPB"/>
    <property type="match status" value="1"/>
</dbReference>
<organism evidence="7 8">
    <name type="scientific">Candidatus Onthenecus intestinigallinarum</name>
    <dbReference type="NCBI Taxonomy" id="2840875"/>
    <lineage>
        <taxon>Bacteria</taxon>
        <taxon>Bacillati</taxon>
        <taxon>Bacillota</taxon>
        <taxon>Clostridia</taxon>
        <taxon>Eubacteriales</taxon>
        <taxon>Candidatus Onthenecus</taxon>
    </lineage>
</organism>
<keyword evidence="3" id="KW-0813">Transport</keyword>
<dbReference type="Gene3D" id="3.40.190.10">
    <property type="entry name" value="Periplasmic binding protein-like II"/>
    <property type="match status" value="1"/>
</dbReference>
<dbReference type="InterPro" id="IPR006059">
    <property type="entry name" value="SBP"/>
</dbReference>
<feature type="signal peptide" evidence="6">
    <location>
        <begin position="1"/>
        <end position="24"/>
    </location>
</feature>
<reference evidence="7" key="2">
    <citation type="journal article" date="2021" name="PeerJ">
        <title>Extensive microbial diversity within the chicken gut microbiome revealed by metagenomics and culture.</title>
        <authorList>
            <person name="Gilroy R."/>
            <person name="Ravi A."/>
            <person name="Getino M."/>
            <person name="Pursley I."/>
            <person name="Horton D.L."/>
            <person name="Alikhan N.F."/>
            <person name="Baker D."/>
            <person name="Gharbi K."/>
            <person name="Hall N."/>
            <person name="Watson M."/>
            <person name="Adriaenssens E.M."/>
            <person name="Foster-Nyarko E."/>
            <person name="Jarju S."/>
            <person name="Secka A."/>
            <person name="Antonio M."/>
            <person name="Oren A."/>
            <person name="Chaudhuri R.R."/>
            <person name="La Ragione R."/>
            <person name="Hildebrand F."/>
            <person name="Pallen M.J."/>
        </authorList>
    </citation>
    <scope>NUCLEOTIDE SEQUENCE</scope>
    <source>
        <strain evidence="7">ChiSxjej2B14-6234</strain>
    </source>
</reference>
<evidence type="ECO:0000256" key="1">
    <source>
        <dbReference type="ARBA" id="ARBA00004196"/>
    </source>
</evidence>
<sequence length="468" mass="51400">MLKKIVSLLLLTAMLLGCLSAAQAESAPGFAVPEGGYDGSEVTITFYHTMGSNLTAVLDTYIAEFNKLYPNIHVEYTSVGNYDDVRDQVSTEITVGTQPNIAYCYPDHVALYNLAQVVATLDNLIASQETVTRADGTTEILGLTDEQKADFIEGYYNEGMQFGDGLMYTMPLSKSTEVLYYNKTFFDENGLTVPTTWEEMEAVCAKIKEIDPNSIPLGYDSEANWFITMCEQYGSPYTSATGDHFLFNNEQNRAFVKMFREWYQKGYLTTQTLYGAYTSGLFVSTAETKSYMSIGSSAGATYQRPAANADGTYPFEVGIATIPQVSEDNRKVISQGPSVCIFEKENPQEVVASWLFVKFLTTNVNFQAEFSMASGYVPVLKSVSDNEVYAAFLDSADGGDYISALSAKVCLEQEDAYYTSPAFNGSSTARDQVGMLLAKCLTADDGGDVDAMLESAFQDAVDECEYSF</sequence>
<evidence type="ECO:0000313" key="8">
    <source>
        <dbReference type="Proteomes" id="UP000886887"/>
    </source>
</evidence>